<evidence type="ECO:0000313" key="1">
    <source>
        <dbReference type="EMBL" id="CAF1172734.1"/>
    </source>
</evidence>
<keyword evidence="3" id="KW-1185">Reference proteome</keyword>
<dbReference type="OrthoDB" id="7663308at2759"/>
<proteinExistence type="predicted"/>
<name>A0A815BWZ7_ADIRI</name>
<accession>A0A815BWZ7</accession>
<organism evidence="2 3">
    <name type="scientific">Adineta ricciae</name>
    <name type="common">Rotifer</name>
    <dbReference type="NCBI Taxonomy" id="249248"/>
    <lineage>
        <taxon>Eukaryota</taxon>
        <taxon>Metazoa</taxon>
        <taxon>Spiralia</taxon>
        <taxon>Gnathifera</taxon>
        <taxon>Rotifera</taxon>
        <taxon>Eurotatoria</taxon>
        <taxon>Bdelloidea</taxon>
        <taxon>Adinetida</taxon>
        <taxon>Adinetidae</taxon>
        <taxon>Adineta</taxon>
    </lineage>
</organism>
<dbReference type="AlphaFoldDB" id="A0A815BWZ7"/>
<evidence type="ECO:0000313" key="3">
    <source>
        <dbReference type="Proteomes" id="UP000663828"/>
    </source>
</evidence>
<comment type="caution">
    <text evidence="2">The sequence shown here is derived from an EMBL/GenBank/DDBJ whole genome shotgun (WGS) entry which is preliminary data.</text>
</comment>
<dbReference type="EMBL" id="CAJNOR010002309">
    <property type="protein sequence ID" value="CAF1276227.1"/>
    <property type="molecule type" value="Genomic_DNA"/>
</dbReference>
<evidence type="ECO:0000313" key="2">
    <source>
        <dbReference type="EMBL" id="CAF1276227.1"/>
    </source>
</evidence>
<gene>
    <name evidence="1" type="ORF">EDS130_LOCUS23783</name>
    <name evidence="2" type="ORF">XAT740_LOCUS27568</name>
</gene>
<dbReference type="EMBL" id="CAJNOJ010000131">
    <property type="protein sequence ID" value="CAF1172734.1"/>
    <property type="molecule type" value="Genomic_DNA"/>
</dbReference>
<reference evidence="2" key="1">
    <citation type="submission" date="2021-02" db="EMBL/GenBank/DDBJ databases">
        <authorList>
            <person name="Nowell W R."/>
        </authorList>
    </citation>
    <scope>NUCLEOTIDE SEQUENCE</scope>
</reference>
<sequence>MFATEVADIVDDAVCKQQLDLDRTKKLVFAKLPDGELPHAADVKLIENYFVKILIDCARIELEKKFQQLCSSAEFVNKFTHFSDRIATIPDLLDLCEAGIYATQLKLYSSLVDELDLTNFIVNLKVYIWKNILDKTTSGNAELQVLQRLVVCFQENLISESTYDELKKFKDNCEAQSFSAHYFKTQMKKVTPGKNSSRKLRAFLQAAENLTSDHLFCETQLLQLIRFYLKSVEITIHTRGNRSILEVTGVIVNMSQEIQQIQERLLSKQIDEVCDE</sequence>
<protein>
    <submittedName>
        <fullName evidence="2">Uncharacterized protein</fullName>
    </submittedName>
</protein>
<dbReference type="Proteomes" id="UP000663852">
    <property type="component" value="Unassembled WGS sequence"/>
</dbReference>
<dbReference type="Proteomes" id="UP000663828">
    <property type="component" value="Unassembled WGS sequence"/>
</dbReference>